<dbReference type="InterPro" id="IPR043502">
    <property type="entry name" value="DNA/RNA_pol_sf"/>
</dbReference>
<organism evidence="1 2">
    <name type="scientific">Tanacetum coccineum</name>
    <dbReference type="NCBI Taxonomy" id="301880"/>
    <lineage>
        <taxon>Eukaryota</taxon>
        <taxon>Viridiplantae</taxon>
        <taxon>Streptophyta</taxon>
        <taxon>Embryophyta</taxon>
        <taxon>Tracheophyta</taxon>
        <taxon>Spermatophyta</taxon>
        <taxon>Magnoliopsida</taxon>
        <taxon>eudicotyledons</taxon>
        <taxon>Gunneridae</taxon>
        <taxon>Pentapetalae</taxon>
        <taxon>asterids</taxon>
        <taxon>campanulids</taxon>
        <taxon>Asterales</taxon>
        <taxon>Asteraceae</taxon>
        <taxon>Asteroideae</taxon>
        <taxon>Anthemideae</taxon>
        <taxon>Anthemidinae</taxon>
        <taxon>Tanacetum</taxon>
    </lineage>
</organism>
<reference evidence="1" key="2">
    <citation type="submission" date="2022-01" db="EMBL/GenBank/DDBJ databases">
        <authorList>
            <person name="Yamashiro T."/>
            <person name="Shiraishi A."/>
            <person name="Satake H."/>
            <person name="Nakayama K."/>
        </authorList>
    </citation>
    <scope>NUCLEOTIDE SEQUENCE</scope>
</reference>
<comment type="caution">
    <text evidence="1">The sequence shown here is derived from an EMBL/GenBank/DDBJ whole genome shotgun (WGS) entry which is preliminary data.</text>
</comment>
<keyword evidence="2" id="KW-1185">Reference proteome</keyword>
<sequence>MAASDKTKSYSKLLNKPGVPFPPLASDDGQESLIVIEVEIGGHLIHRMYVDERSTSERGNILLLGKISLVVSLGDGEYFASDMINFMIVQSPSPYNGIIGRPGLRKIQSIPSTAHGMLKFPVQHGIVMLHSSTVIQTKCRMVAEPPAKLPPNESVAEKGVKIGVPRSIAEHRLNICEGSPLLRKKKRGQAPDRNKAIHEEVTKLVKAQIMRVVHYHSWLSDPVMLKKHDNSWRMYFIIEKPDEDAPSTGISTEEEIPKPRTLFMDGSSCLEWSGAGLILTNPEGMELTYG</sequence>
<proteinExistence type="predicted"/>
<evidence type="ECO:0000313" key="1">
    <source>
        <dbReference type="EMBL" id="GJS65864.1"/>
    </source>
</evidence>
<reference evidence="1" key="1">
    <citation type="journal article" date="2022" name="Int. J. Mol. Sci.">
        <title>Draft Genome of Tanacetum Coccineum: Genomic Comparison of Closely Related Tanacetum-Family Plants.</title>
        <authorList>
            <person name="Yamashiro T."/>
            <person name="Shiraishi A."/>
            <person name="Nakayama K."/>
            <person name="Satake H."/>
        </authorList>
    </citation>
    <scope>NUCLEOTIDE SEQUENCE</scope>
</reference>
<dbReference type="SUPFAM" id="SSF56672">
    <property type="entry name" value="DNA/RNA polymerases"/>
    <property type="match status" value="1"/>
</dbReference>
<gene>
    <name evidence="1" type="ORF">Tco_0680428</name>
</gene>
<name>A0ABQ4XKT3_9ASTR</name>
<dbReference type="Proteomes" id="UP001151760">
    <property type="component" value="Unassembled WGS sequence"/>
</dbReference>
<accession>A0ABQ4XKT3</accession>
<dbReference type="EMBL" id="BQNB010009608">
    <property type="protein sequence ID" value="GJS65864.1"/>
    <property type="molecule type" value="Genomic_DNA"/>
</dbReference>
<protein>
    <recommendedName>
        <fullName evidence="3">Reverse transcriptase domain-containing protein</fullName>
    </recommendedName>
</protein>
<dbReference type="Gene3D" id="3.10.10.10">
    <property type="entry name" value="HIV Type 1 Reverse Transcriptase, subunit A, domain 1"/>
    <property type="match status" value="1"/>
</dbReference>
<evidence type="ECO:0008006" key="3">
    <source>
        <dbReference type="Google" id="ProtNLM"/>
    </source>
</evidence>
<evidence type="ECO:0000313" key="2">
    <source>
        <dbReference type="Proteomes" id="UP001151760"/>
    </source>
</evidence>